<gene>
    <name evidence="1" type="ORF">S01H4_02873</name>
</gene>
<protein>
    <submittedName>
        <fullName evidence="1">Uncharacterized protein</fullName>
    </submittedName>
</protein>
<proteinExistence type="predicted"/>
<evidence type="ECO:0000313" key="1">
    <source>
        <dbReference type="EMBL" id="GAG74134.1"/>
    </source>
</evidence>
<dbReference type="AlphaFoldDB" id="X0ZX74"/>
<dbReference type="EMBL" id="BART01000664">
    <property type="protein sequence ID" value="GAG74134.1"/>
    <property type="molecule type" value="Genomic_DNA"/>
</dbReference>
<feature type="non-terminal residue" evidence="1">
    <location>
        <position position="1"/>
    </location>
</feature>
<name>X0ZX74_9ZZZZ</name>
<reference evidence="1" key="1">
    <citation type="journal article" date="2014" name="Front. Microbiol.">
        <title>High frequency of phylogenetically diverse reductive dehalogenase-homologous genes in deep subseafloor sedimentary metagenomes.</title>
        <authorList>
            <person name="Kawai M."/>
            <person name="Futagami T."/>
            <person name="Toyoda A."/>
            <person name="Takaki Y."/>
            <person name="Nishi S."/>
            <person name="Hori S."/>
            <person name="Arai W."/>
            <person name="Tsubouchi T."/>
            <person name="Morono Y."/>
            <person name="Uchiyama I."/>
            <person name="Ito T."/>
            <person name="Fujiyama A."/>
            <person name="Inagaki F."/>
            <person name="Takami H."/>
        </authorList>
    </citation>
    <scope>NUCLEOTIDE SEQUENCE</scope>
    <source>
        <strain evidence="1">Expedition CK06-06</strain>
    </source>
</reference>
<sequence length="29" mass="3500">AINYSERAKLIDIIKNELDKASIRRRKRE</sequence>
<comment type="caution">
    <text evidence="1">The sequence shown here is derived from an EMBL/GenBank/DDBJ whole genome shotgun (WGS) entry which is preliminary data.</text>
</comment>
<accession>X0ZX74</accession>
<organism evidence="1">
    <name type="scientific">marine sediment metagenome</name>
    <dbReference type="NCBI Taxonomy" id="412755"/>
    <lineage>
        <taxon>unclassified sequences</taxon>
        <taxon>metagenomes</taxon>
        <taxon>ecological metagenomes</taxon>
    </lineage>
</organism>